<evidence type="ECO:0000313" key="3">
    <source>
        <dbReference type="Proteomes" id="UP000192472"/>
    </source>
</evidence>
<proteinExistence type="predicted"/>
<sequence>MKVFCCFFLVSLFIFPAFSQEEESSQDWMKVLSYGVGNQTDQNELSIEEANQRGDQCIPAHFANANLILSNNAIIEKVSVKYDYKEKVLLVQKNNKVTIGAPNIVKSVQFLNPELDQLINVGQLGRSYGRQGFYTVLANTGDNYLVSYQSIEEKNQSKNEVMPSTEIFGAPKDEPVMIQREDFLISENQKLYVLENFKSKALSQFGDRADLLKSYVKQEKLKFKNVDDLKKFAQYLWTL</sequence>
<gene>
    <name evidence="2" type="ORF">SAMN04488029_1015</name>
</gene>
<dbReference type="AlphaFoldDB" id="A0A1W2G7K6"/>
<keyword evidence="1" id="KW-0732">Signal</keyword>
<protein>
    <submittedName>
        <fullName evidence="2">Uncharacterized protein</fullName>
    </submittedName>
</protein>
<dbReference type="Proteomes" id="UP000192472">
    <property type="component" value="Unassembled WGS sequence"/>
</dbReference>
<dbReference type="EMBL" id="FWYF01000001">
    <property type="protein sequence ID" value="SMD32665.1"/>
    <property type="molecule type" value="Genomic_DNA"/>
</dbReference>
<feature type="signal peptide" evidence="1">
    <location>
        <begin position="1"/>
        <end position="19"/>
    </location>
</feature>
<name>A0A1W2G7K6_REIFA</name>
<feature type="chain" id="PRO_5012348295" evidence="1">
    <location>
        <begin position="20"/>
        <end position="239"/>
    </location>
</feature>
<accession>A0A1W2G7K6</accession>
<reference evidence="2 3" key="1">
    <citation type="submission" date="2017-04" db="EMBL/GenBank/DDBJ databases">
        <authorList>
            <person name="Afonso C.L."/>
            <person name="Miller P.J."/>
            <person name="Scott M.A."/>
            <person name="Spackman E."/>
            <person name="Goraichik I."/>
            <person name="Dimitrov K.M."/>
            <person name="Suarez D.L."/>
            <person name="Swayne D.E."/>
        </authorList>
    </citation>
    <scope>NUCLEOTIDE SEQUENCE [LARGE SCALE GENOMIC DNA]</scope>
    <source>
        <strain evidence="2 3">DSM 26133</strain>
    </source>
</reference>
<organism evidence="2 3">
    <name type="scientific">Reichenbachiella faecimaris</name>
    <dbReference type="NCBI Taxonomy" id="692418"/>
    <lineage>
        <taxon>Bacteria</taxon>
        <taxon>Pseudomonadati</taxon>
        <taxon>Bacteroidota</taxon>
        <taxon>Cytophagia</taxon>
        <taxon>Cytophagales</taxon>
        <taxon>Reichenbachiellaceae</taxon>
        <taxon>Reichenbachiella</taxon>
    </lineage>
</organism>
<evidence type="ECO:0000313" key="2">
    <source>
        <dbReference type="EMBL" id="SMD32665.1"/>
    </source>
</evidence>
<keyword evidence="3" id="KW-1185">Reference proteome</keyword>
<evidence type="ECO:0000256" key="1">
    <source>
        <dbReference type="SAM" id="SignalP"/>
    </source>
</evidence>